<sequence length="53" mass="5970">MTREKSAKEQSPPLDAFELKMARERPTFLNQEVLDAIAREHAGDLIRIANGFG</sequence>
<dbReference type="AlphaFoldDB" id="A0A7W2LL48"/>
<accession>A0A7W2LL48</accession>
<comment type="caution">
    <text evidence="1">The sequence shown here is derived from an EMBL/GenBank/DDBJ whole genome shotgun (WGS) entry which is preliminary data.</text>
</comment>
<protein>
    <submittedName>
        <fullName evidence="1">Uncharacterized protein</fullName>
    </submittedName>
</protein>
<dbReference type="RefSeq" id="WP_172828438.1">
    <property type="nucleotide sequence ID" value="NZ_JACGCZ010000014.1"/>
</dbReference>
<gene>
    <name evidence="1" type="ORF">H4B97_10540</name>
</gene>
<reference evidence="1 2" key="1">
    <citation type="submission" date="2020-07" db="EMBL/GenBank/DDBJ databases">
        <title>Diversity of carbapenemase encoding genes among Pseudomonas putida group clinical isolates in a tertiary Brazilian hospital.</title>
        <authorList>
            <person name="Alberto-Lei F."/>
            <person name="Nodari C.S."/>
            <person name="Streling A.P."/>
            <person name="Paulino J.T."/>
            <person name="Bessa-Neto F.O."/>
            <person name="Cayo R."/>
            <person name="Gales A.C."/>
        </authorList>
    </citation>
    <scope>NUCLEOTIDE SEQUENCE [LARGE SCALE GENOMIC DNA]</scope>
    <source>
        <strain evidence="1 2">12273</strain>
    </source>
</reference>
<organism evidence="1 2">
    <name type="scientific">Pseudomonas juntendi</name>
    <dbReference type="NCBI Taxonomy" id="2666183"/>
    <lineage>
        <taxon>Bacteria</taxon>
        <taxon>Pseudomonadati</taxon>
        <taxon>Pseudomonadota</taxon>
        <taxon>Gammaproteobacteria</taxon>
        <taxon>Pseudomonadales</taxon>
        <taxon>Pseudomonadaceae</taxon>
        <taxon>Pseudomonas</taxon>
    </lineage>
</organism>
<name>A0A7W2LL48_9PSED</name>
<evidence type="ECO:0000313" key="1">
    <source>
        <dbReference type="EMBL" id="MBA6142906.1"/>
    </source>
</evidence>
<proteinExistence type="predicted"/>
<dbReference type="EMBL" id="JACGCZ010000014">
    <property type="protein sequence ID" value="MBA6142906.1"/>
    <property type="molecule type" value="Genomic_DNA"/>
</dbReference>
<dbReference type="Proteomes" id="UP000590738">
    <property type="component" value="Unassembled WGS sequence"/>
</dbReference>
<evidence type="ECO:0000313" key="2">
    <source>
        <dbReference type="Proteomes" id="UP000590738"/>
    </source>
</evidence>